<keyword evidence="7 11" id="KW-0067">ATP-binding</keyword>
<comment type="subcellular location">
    <subcellularLocation>
        <location evidence="11">Cytoplasm</location>
    </subcellularLocation>
</comment>
<feature type="binding site" evidence="11">
    <location>
        <position position="66"/>
    </location>
    <ligand>
        <name>ATP</name>
        <dbReference type="ChEBI" id="CHEBI:30616"/>
    </ligand>
</feature>
<evidence type="ECO:0000256" key="4">
    <source>
        <dbReference type="ARBA" id="ARBA00022723"/>
    </source>
</evidence>
<keyword evidence="17" id="KW-1185">Reference proteome</keyword>
<evidence type="ECO:0000256" key="8">
    <source>
        <dbReference type="ARBA" id="ARBA00022842"/>
    </source>
</evidence>
<evidence type="ECO:0000259" key="15">
    <source>
        <dbReference type="Pfam" id="PF10509"/>
    </source>
</evidence>
<dbReference type="PRINTS" id="PR00959">
    <property type="entry name" value="MEVGALKINASE"/>
</dbReference>
<keyword evidence="8 11" id="KW-0460">Magnesium</keyword>
<keyword evidence="6 11" id="KW-0418">Kinase</keyword>
<organism evidence="16 17">
    <name type="scientific">Halalkalibacter kiskunsagensis</name>
    <dbReference type="NCBI Taxonomy" id="1548599"/>
    <lineage>
        <taxon>Bacteria</taxon>
        <taxon>Bacillati</taxon>
        <taxon>Bacillota</taxon>
        <taxon>Bacilli</taxon>
        <taxon>Bacillales</taxon>
        <taxon>Bacillaceae</taxon>
        <taxon>Halalkalibacter</taxon>
    </lineage>
</organism>
<comment type="similarity">
    <text evidence="1 11">Belongs to the GHMP kinase family. GalK subfamily.</text>
</comment>
<dbReference type="EMBL" id="JBHLUX010000039">
    <property type="protein sequence ID" value="MFC0472045.1"/>
    <property type="molecule type" value="Genomic_DNA"/>
</dbReference>
<dbReference type="PRINTS" id="PR00473">
    <property type="entry name" value="GALCTOKINASE"/>
</dbReference>
<keyword evidence="5 11" id="KW-0547">Nucleotide-binding</keyword>
<dbReference type="Proteomes" id="UP001589838">
    <property type="component" value="Unassembled WGS sequence"/>
</dbReference>
<keyword evidence="9 11" id="KW-0299">Galactose metabolism</keyword>
<gene>
    <name evidence="11" type="primary">galK</name>
    <name evidence="16" type="ORF">ACFFHM_16445</name>
</gene>
<evidence type="ECO:0000256" key="11">
    <source>
        <dbReference type="HAMAP-Rule" id="MF_00246"/>
    </source>
</evidence>
<accession>A0ABV6KGI9</accession>
<dbReference type="InterPro" id="IPR006206">
    <property type="entry name" value="Mevalonate/galactokinase"/>
</dbReference>
<feature type="binding site" evidence="11">
    <location>
        <position position="129"/>
    </location>
    <ligand>
        <name>Mg(2+)</name>
        <dbReference type="ChEBI" id="CHEBI:18420"/>
    </ligand>
</feature>
<feature type="binding site" evidence="11">
    <location>
        <position position="161"/>
    </location>
    <ligand>
        <name>Mg(2+)</name>
        <dbReference type="ChEBI" id="CHEBI:18420"/>
    </ligand>
</feature>
<protein>
    <recommendedName>
        <fullName evidence="11 12">Galactokinase</fullName>
        <ecNumber evidence="11 12">2.7.1.6</ecNumber>
    </recommendedName>
    <alternativeName>
        <fullName evidence="11">Galactose kinase</fullName>
    </alternativeName>
</protein>
<dbReference type="InterPro" id="IPR013750">
    <property type="entry name" value="GHMP_kinase_C_dom"/>
</dbReference>
<feature type="domain" description="GHMP kinase N-terminal" evidence="13">
    <location>
        <begin position="92"/>
        <end position="181"/>
    </location>
</feature>
<evidence type="ECO:0000256" key="7">
    <source>
        <dbReference type="ARBA" id="ARBA00022840"/>
    </source>
</evidence>
<dbReference type="InterPro" id="IPR019539">
    <property type="entry name" value="GalKase_N"/>
</dbReference>
<comment type="pathway">
    <text evidence="11">Carbohydrate metabolism; galactose metabolism.</text>
</comment>
<dbReference type="Gene3D" id="3.30.230.10">
    <property type="match status" value="1"/>
</dbReference>
<evidence type="ECO:0000259" key="14">
    <source>
        <dbReference type="Pfam" id="PF08544"/>
    </source>
</evidence>
<dbReference type="GO" id="GO:0004335">
    <property type="term" value="F:galactokinase activity"/>
    <property type="evidence" value="ECO:0007669"/>
    <property type="project" value="UniProtKB-EC"/>
</dbReference>
<keyword evidence="2 11" id="KW-0963">Cytoplasm</keyword>
<keyword evidence="10 11" id="KW-0119">Carbohydrate metabolism</keyword>
<dbReference type="InterPro" id="IPR000705">
    <property type="entry name" value="Galactokinase"/>
</dbReference>
<dbReference type="RefSeq" id="WP_335960551.1">
    <property type="nucleotide sequence ID" value="NZ_JAXBLX010000011.1"/>
</dbReference>
<dbReference type="SUPFAM" id="SSF55060">
    <property type="entry name" value="GHMP Kinase, C-terminal domain"/>
    <property type="match status" value="1"/>
</dbReference>
<sequence length="387" mass="42711">MENIKERFIEVFNETDQLRAFFAPGRVNLIGEHTDYNGGHVFPCALSVGTFAVARKRNDSRIRLYSMNFSDVGVIETSLEKLEYVDEHDWANYPKGVVAKLLESGADIATGFDVVFNGTIPNGAGLSSSASIELVTAVIMNELYQLAIDQVELVKLAQKAENEFIGVQCGIMDQFAIGMGKKDHAILLDCQTLQATYSPIKLEDMSLVIINTNKKRGLADSKYNERRSECQQALEQLQKVVAIDSLGDLSTEAFESRKHVIENETVQKRAKHAVYENERTVLAVEKLRAGDLVGFGKLMNESHISLRDDYEVTGHELDALVQAAWDAGAVGARMTGAGFGGCTVNLVDKEQLATFIDQVGLQYEQQTGLKADFYTVEIGDQAREIAL</sequence>
<feature type="binding site" evidence="11">
    <location>
        <begin position="123"/>
        <end position="129"/>
    </location>
    <ligand>
        <name>ATP</name>
        <dbReference type="ChEBI" id="CHEBI:30616"/>
    </ligand>
</feature>
<comment type="catalytic activity">
    <reaction evidence="11">
        <text>alpha-D-galactose + ATP = alpha-D-galactose 1-phosphate + ADP + H(+)</text>
        <dbReference type="Rhea" id="RHEA:13553"/>
        <dbReference type="ChEBI" id="CHEBI:15378"/>
        <dbReference type="ChEBI" id="CHEBI:28061"/>
        <dbReference type="ChEBI" id="CHEBI:30616"/>
        <dbReference type="ChEBI" id="CHEBI:58336"/>
        <dbReference type="ChEBI" id="CHEBI:456216"/>
        <dbReference type="EC" id="2.7.1.6"/>
    </reaction>
</comment>
<evidence type="ECO:0000256" key="10">
    <source>
        <dbReference type="ARBA" id="ARBA00023277"/>
    </source>
</evidence>
<comment type="caution">
    <text evidence="16">The sequence shown here is derived from an EMBL/GenBank/DDBJ whole genome shotgun (WGS) entry which is preliminary data.</text>
</comment>
<keyword evidence="4 11" id="KW-0479">Metal-binding</keyword>
<feature type="binding site" evidence="11">
    <location>
        <position position="223"/>
    </location>
    <ligand>
        <name>substrate</name>
    </ligand>
</feature>
<evidence type="ECO:0000256" key="5">
    <source>
        <dbReference type="ARBA" id="ARBA00022741"/>
    </source>
</evidence>
<dbReference type="InterPro" id="IPR036554">
    <property type="entry name" value="GHMP_kinase_C_sf"/>
</dbReference>
<dbReference type="InterPro" id="IPR022963">
    <property type="entry name" value="Galactokinase_bac"/>
</dbReference>
<evidence type="ECO:0000256" key="2">
    <source>
        <dbReference type="ARBA" id="ARBA00022490"/>
    </source>
</evidence>
<evidence type="ECO:0000256" key="1">
    <source>
        <dbReference type="ARBA" id="ARBA00006566"/>
    </source>
</evidence>
<dbReference type="InterPro" id="IPR014721">
    <property type="entry name" value="Ribsml_uS5_D2-typ_fold_subgr"/>
</dbReference>
<dbReference type="EC" id="2.7.1.6" evidence="11 12"/>
<evidence type="ECO:0000259" key="13">
    <source>
        <dbReference type="Pfam" id="PF00288"/>
    </source>
</evidence>
<dbReference type="InterPro" id="IPR019741">
    <property type="entry name" value="Galactokinase_CS"/>
</dbReference>
<feature type="site" description="Transition state stabilizer" evidence="11">
    <location>
        <position position="26"/>
    </location>
</feature>
<dbReference type="Pfam" id="PF00288">
    <property type="entry name" value="GHMP_kinases_N"/>
    <property type="match status" value="1"/>
</dbReference>
<dbReference type="InterPro" id="IPR006204">
    <property type="entry name" value="GHMP_kinase_N_dom"/>
</dbReference>
<evidence type="ECO:0000313" key="17">
    <source>
        <dbReference type="Proteomes" id="UP001589838"/>
    </source>
</evidence>
<dbReference type="PIRSF" id="PIRSF000530">
    <property type="entry name" value="Galactokinase"/>
    <property type="match status" value="1"/>
</dbReference>
<feature type="domain" description="Galactokinase N-terminal" evidence="15">
    <location>
        <begin position="6"/>
        <end position="56"/>
    </location>
</feature>
<dbReference type="Gene3D" id="3.30.70.890">
    <property type="entry name" value="GHMP kinase, C-terminal domain"/>
    <property type="match status" value="1"/>
</dbReference>
<dbReference type="PANTHER" id="PTHR10457">
    <property type="entry name" value="MEVALONATE KINASE/GALACTOKINASE"/>
    <property type="match status" value="1"/>
</dbReference>
<feature type="domain" description="GHMP kinase C-terminal" evidence="14">
    <location>
        <begin position="284"/>
        <end position="362"/>
    </location>
</feature>
<dbReference type="InterPro" id="IPR020568">
    <property type="entry name" value="Ribosomal_Su5_D2-typ_SF"/>
</dbReference>
<dbReference type="InterPro" id="IPR006203">
    <property type="entry name" value="GHMP_knse_ATP-bd_CS"/>
</dbReference>
<comment type="function">
    <text evidence="11">Catalyzes the transfer of the gamma-phosphate of ATP to D-galactose to form alpha-D-galactose-1-phosphate (Gal-1-P).</text>
</comment>
<reference evidence="16 17" key="1">
    <citation type="submission" date="2024-09" db="EMBL/GenBank/DDBJ databases">
        <authorList>
            <person name="Sun Q."/>
            <person name="Mori K."/>
        </authorList>
    </citation>
    <scope>NUCLEOTIDE SEQUENCE [LARGE SCALE GENOMIC DNA]</scope>
    <source>
        <strain evidence="16 17">NCAIM B.02610</strain>
    </source>
</reference>
<dbReference type="NCBIfam" id="TIGR00131">
    <property type="entry name" value="gal_kin"/>
    <property type="match status" value="1"/>
</dbReference>
<evidence type="ECO:0000256" key="9">
    <source>
        <dbReference type="ARBA" id="ARBA00023144"/>
    </source>
</evidence>
<dbReference type="HAMAP" id="MF_00246">
    <property type="entry name" value="Galactokinase"/>
    <property type="match status" value="1"/>
</dbReference>
<dbReference type="PANTHER" id="PTHR10457:SF7">
    <property type="entry name" value="GALACTOKINASE-RELATED"/>
    <property type="match status" value="1"/>
</dbReference>
<evidence type="ECO:0000313" key="16">
    <source>
        <dbReference type="EMBL" id="MFC0472045.1"/>
    </source>
</evidence>
<dbReference type="PROSITE" id="PS00106">
    <property type="entry name" value="GALACTOKINASE"/>
    <property type="match status" value="1"/>
</dbReference>
<dbReference type="Pfam" id="PF10509">
    <property type="entry name" value="GalKase_gal_bdg"/>
    <property type="match status" value="1"/>
</dbReference>
<feature type="active site" description="Proton acceptor" evidence="11">
    <location>
        <position position="173"/>
    </location>
</feature>
<dbReference type="NCBIfam" id="NF003705">
    <property type="entry name" value="PRK05322.1"/>
    <property type="match status" value="1"/>
</dbReference>
<keyword evidence="3 11" id="KW-0808">Transferase</keyword>
<dbReference type="PROSITE" id="PS00627">
    <property type="entry name" value="GHMP_KINASES_ATP"/>
    <property type="match status" value="1"/>
</dbReference>
<evidence type="ECO:0000256" key="12">
    <source>
        <dbReference type="NCBIfam" id="TIGR00131"/>
    </source>
</evidence>
<proteinExistence type="inferred from homology"/>
<dbReference type="Pfam" id="PF08544">
    <property type="entry name" value="GHMP_kinases_C"/>
    <property type="match status" value="1"/>
</dbReference>
<name>A0ABV6KGI9_9BACI</name>
<evidence type="ECO:0000256" key="3">
    <source>
        <dbReference type="ARBA" id="ARBA00022679"/>
    </source>
</evidence>
<feature type="binding site" evidence="11">
    <location>
        <begin position="32"/>
        <end position="35"/>
    </location>
    <ligand>
        <name>substrate</name>
    </ligand>
</feature>
<evidence type="ECO:0000256" key="6">
    <source>
        <dbReference type="ARBA" id="ARBA00022777"/>
    </source>
</evidence>
<dbReference type="SUPFAM" id="SSF54211">
    <property type="entry name" value="Ribosomal protein S5 domain 2-like"/>
    <property type="match status" value="1"/>
</dbReference>